<dbReference type="AlphaFoldDB" id="A0A2M3ZXW5"/>
<reference evidence="2" key="1">
    <citation type="submission" date="2018-01" db="EMBL/GenBank/DDBJ databases">
        <title>An insight into the sialome of Amazonian anophelines.</title>
        <authorList>
            <person name="Ribeiro J.M."/>
            <person name="Scarpassa V."/>
            <person name="Calvo E."/>
        </authorList>
    </citation>
    <scope>NUCLEOTIDE SEQUENCE</scope>
    <source>
        <tissue evidence="2">Salivary glands</tissue>
    </source>
</reference>
<feature type="signal peptide" evidence="1">
    <location>
        <begin position="1"/>
        <end position="17"/>
    </location>
</feature>
<sequence length="77" mass="8553">MLMQMVVVMVLVGHIVGINLTSGAQVTVRTLCTGARWWTTANGTRSSNHVVRWLCLSSQMMTQVMVMATNRWIGRSS</sequence>
<keyword evidence="1" id="KW-0732">Signal</keyword>
<accession>A0A2M3ZXW5</accession>
<dbReference type="EMBL" id="GGFM01012561">
    <property type="protein sequence ID" value="MBW33312.1"/>
    <property type="molecule type" value="Transcribed_RNA"/>
</dbReference>
<name>A0A2M3ZXW5_9DIPT</name>
<protein>
    <submittedName>
        <fullName evidence="2">Putative secreted peptide</fullName>
    </submittedName>
</protein>
<proteinExistence type="predicted"/>
<evidence type="ECO:0000313" key="2">
    <source>
        <dbReference type="EMBL" id="MBW33312.1"/>
    </source>
</evidence>
<feature type="chain" id="PRO_5014966942" evidence="1">
    <location>
        <begin position="18"/>
        <end position="77"/>
    </location>
</feature>
<organism evidence="2">
    <name type="scientific">Anopheles braziliensis</name>
    <dbReference type="NCBI Taxonomy" id="58242"/>
    <lineage>
        <taxon>Eukaryota</taxon>
        <taxon>Metazoa</taxon>
        <taxon>Ecdysozoa</taxon>
        <taxon>Arthropoda</taxon>
        <taxon>Hexapoda</taxon>
        <taxon>Insecta</taxon>
        <taxon>Pterygota</taxon>
        <taxon>Neoptera</taxon>
        <taxon>Endopterygota</taxon>
        <taxon>Diptera</taxon>
        <taxon>Nematocera</taxon>
        <taxon>Culicoidea</taxon>
        <taxon>Culicidae</taxon>
        <taxon>Anophelinae</taxon>
        <taxon>Anopheles</taxon>
    </lineage>
</organism>
<evidence type="ECO:0000256" key="1">
    <source>
        <dbReference type="SAM" id="SignalP"/>
    </source>
</evidence>